<dbReference type="AlphaFoldDB" id="A0A399EXB3"/>
<evidence type="ECO:0000313" key="1">
    <source>
        <dbReference type="EMBL" id="RIH88310.1"/>
    </source>
</evidence>
<reference evidence="1 2" key="1">
    <citation type="submission" date="2018-08" db="EMBL/GenBank/DDBJ databases">
        <title>Meiothermus roseus NBRC 110900 genome sequencing project.</title>
        <authorList>
            <person name="Da Costa M.S."/>
            <person name="Albuquerque L."/>
            <person name="Raposo P."/>
            <person name="Froufe H.J.C."/>
            <person name="Barroso C.S."/>
            <person name="Egas C."/>
        </authorList>
    </citation>
    <scope>NUCLEOTIDE SEQUENCE [LARGE SCALE GENOMIC DNA]</scope>
    <source>
        <strain evidence="1 2">NBRC 110900</strain>
    </source>
</reference>
<name>A0A399EXB3_9DEIN</name>
<keyword evidence="2" id="KW-1185">Reference proteome</keyword>
<sequence>MDVEAKIIEALMGYVSRGAAESLLRRVLHRARKNPLVMGPQEWIELIEGPLLAELRQVLPITGQIPPLKGLVKGLRQVRASASSPVVQAEAPLEPTLELPLDWLDLSEAEVRLSLLQELARVEGVLGVAIQTPWGQEIRLPEDSGELPLLVNMAHRLLSLRQPYTMFYTVLGNAQLMVRGMGQSWVAVLADHDANPGHLLYRLRQLQTAPQEARPR</sequence>
<organism evidence="1 2">
    <name type="scientific">Calidithermus roseus</name>
    <dbReference type="NCBI Taxonomy" id="1644118"/>
    <lineage>
        <taxon>Bacteria</taxon>
        <taxon>Thermotogati</taxon>
        <taxon>Deinococcota</taxon>
        <taxon>Deinococci</taxon>
        <taxon>Thermales</taxon>
        <taxon>Thermaceae</taxon>
        <taxon>Calidithermus</taxon>
    </lineage>
</organism>
<comment type="caution">
    <text evidence="1">The sequence shown here is derived from an EMBL/GenBank/DDBJ whole genome shotgun (WGS) entry which is preliminary data.</text>
</comment>
<proteinExistence type="predicted"/>
<gene>
    <name evidence="1" type="ORF">Mrose_00869</name>
</gene>
<evidence type="ECO:0000313" key="2">
    <source>
        <dbReference type="Proteomes" id="UP000265341"/>
    </source>
</evidence>
<dbReference type="EMBL" id="QWLA01000011">
    <property type="protein sequence ID" value="RIH88310.1"/>
    <property type="molecule type" value="Genomic_DNA"/>
</dbReference>
<protein>
    <submittedName>
        <fullName evidence="1">Uncharacterized protein</fullName>
    </submittedName>
</protein>
<accession>A0A399EXB3</accession>
<dbReference type="OrthoDB" id="25794at2"/>
<dbReference type="RefSeq" id="WP_119276204.1">
    <property type="nucleotide sequence ID" value="NZ_QWLA01000011.1"/>
</dbReference>
<dbReference type="Proteomes" id="UP000265341">
    <property type="component" value="Unassembled WGS sequence"/>
</dbReference>